<feature type="transmembrane region" description="Helical" evidence="6">
    <location>
        <begin position="387"/>
        <end position="409"/>
    </location>
</feature>
<comment type="caution">
    <text evidence="7">The sequence shown here is derived from an EMBL/GenBank/DDBJ whole genome shotgun (WGS) entry which is preliminary data.</text>
</comment>
<evidence type="ECO:0000256" key="4">
    <source>
        <dbReference type="ARBA" id="ARBA00022989"/>
    </source>
</evidence>
<proteinExistence type="predicted"/>
<dbReference type="InterPro" id="IPR047928">
    <property type="entry name" value="Perm_prefix_1"/>
</dbReference>
<organism evidence="7 8">
    <name type="scientific">Sporosarcina psychrophila</name>
    <name type="common">Bacillus psychrophilus</name>
    <dbReference type="NCBI Taxonomy" id="1476"/>
    <lineage>
        <taxon>Bacteria</taxon>
        <taxon>Bacillati</taxon>
        <taxon>Bacillota</taxon>
        <taxon>Bacilli</taxon>
        <taxon>Bacillales</taxon>
        <taxon>Caryophanaceae</taxon>
        <taxon>Sporosarcina</taxon>
    </lineage>
</organism>
<evidence type="ECO:0000256" key="1">
    <source>
        <dbReference type="ARBA" id="ARBA00004141"/>
    </source>
</evidence>
<dbReference type="RefSeq" id="WP_354313028.1">
    <property type="nucleotide sequence ID" value="NZ_JBEPME010000002.1"/>
</dbReference>
<feature type="transmembrane region" description="Helical" evidence="6">
    <location>
        <begin position="218"/>
        <end position="234"/>
    </location>
</feature>
<dbReference type="NCBIfam" id="NF038403">
    <property type="entry name" value="perm_prefix_1"/>
    <property type="match status" value="1"/>
</dbReference>
<dbReference type="PANTHER" id="PTHR30474:SF1">
    <property type="entry name" value="PEPTIDOGLYCAN GLYCOSYLTRANSFERASE MRDB"/>
    <property type="match status" value="1"/>
</dbReference>
<reference evidence="7 8" key="1">
    <citation type="submission" date="2024-06" db="EMBL/GenBank/DDBJ databases">
        <title>Sorghum-associated microbial communities from plants grown in Nebraska, USA.</title>
        <authorList>
            <person name="Schachtman D."/>
        </authorList>
    </citation>
    <scope>NUCLEOTIDE SEQUENCE [LARGE SCALE GENOMIC DNA]</scope>
    <source>
        <strain evidence="7 8">1288</strain>
    </source>
</reference>
<keyword evidence="4 6" id="KW-1133">Transmembrane helix</keyword>
<keyword evidence="3" id="KW-0133">Cell shape</keyword>
<dbReference type="EMBL" id="JBEPME010000002">
    <property type="protein sequence ID" value="MET3656939.1"/>
    <property type="molecule type" value="Genomic_DNA"/>
</dbReference>
<evidence type="ECO:0000256" key="5">
    <source>
        <dbReference type="ARBA" id="ARBA00023136"/>
    </source>
</evidence>
<evidence type="ECO:0000256" key="2">
    <source>
        <dbReference type="ARBA" id="ARBA00022692"/>
    </source>
</evidence>
<gene>
    <name evidence="7" type="ORF">ABIC55_002026</name>
</gene>
<keyword evidence="7" id="KW-0131">Cell cycle</keyword>
<feature type="transmembrane region" description="Helical" evidence="6">
    <location>
        <begin position="135"/>
        <end position="154"/>
    </location>
</feature>
<dbReference type="Proteomes" id="UP001549104">
    <property type="component" value="Unassembled WGS sequence"/>
</dbReference>
<accession>A0ABV2K780</accession>
<feature type="transmembrane region" description="Helical" evidence="6">
    <location>
        <begin position="321"/>
        <end position="342"/>
    </location>
</feature>
<dbReference type="GO" id="GO:0051301">
    <property type="term" value="P:cell division"/>
    <property type="evidence" value="ECO:0007669"/>
    <property type="project" value="UniProtKB-KW"/>
</dbReference>
<evidence type="ECO:0000313" key="7">
    <source>
        <dbReference type="EMBL" id="MET3656939.1"/>
    </source>
</evidence>
<keyword evidence="5 6" id="KW-0472">Membrane</keyword>
<feature type="transmembrane region" description="Helical" evidence="6">
    <location>
        <begin position="107"/>
        <end position="128"/>
    </location>
</feature>
<keyword evidence="2 6" id="KW-0812">Transmembrane</keyword>
<feature type="transmembrane region" description="Helical" evidence="6">
    <location>
        <begin position="354"/>
        <end position="375"/>
    </location>
</feature>
<evidence type="ECO:0000313" key="8">
    <source>
        <dbReference type="Proteomes" id="UP001549104"/>
    </source>
</evidence>
<keyword evidence="7" id="KW-0132">Cell division</keyword>
<feature type="transmembrane region" description="Helical" evidence="6">
    <location>
        <begin position="166"/>
        <end position="188"/>
    </location>
</feature>
<feature type="transmembrane region" description="Helical" evidence="6">
    <location>
        <begin position="78"/>
        <end position="101"/>
    </location>
</feature>
<feature type="transmembrane region" description="Helical" evidence="6">
    <location>
        <begin position="239"/>
        <end position="261"/>
    </location>
</feature>
<name>A0ABV2K780_SPOPS</name>
<comment type="subcellular location">
    <subcellularLocation>
        <location evidence="1">Membrane</location>
        <topology evidence="1">Multi-pass membrane protein</topology>
    </subcellularLocation>
</comment>
<dbReference type="Pfam" id="PF01098">
    <property type="entry name" value="FTSW_RODA_SPOVE"/>
    <property type="match status" value="1"/>
</dbReference>
<protein>
    <submittedName>
        <fullName evidence="7">Cell division protein FtsW (Lipid II flippase)</fullName>
    </submittedName>
</protein>
<evidence type="ECO:0000256" key="6">
    <source>
        <dbReference type="SAM" id="Phobius"/>
    </source>
</evidence>
<evidence type="ECO:0000256" key="3">
    <source>
        <dbReference type="ARBA" id="ARBA00022960"/>
    </source>
</evidence>
<sequence length="427" mass="48667">MGKRRLSFLNEVRDQIKSREAKDFVEIELDYHIKEAKSHLLTKGIDETEAEEKAVGQMGSPVMLGQQLNKLHRPKVDWLTVVLLITTMGIGFLPLFSLGYMNNGHFAIYKIIFVLLGAGVALGLMLINYRELEKLGWLFYTIGVLVLIMIKALSKGFVFGTSVVEIGQVTIESVMSIPFFFLAWASFINNKRLKIWHLGMLFVLSFYLLFTIPSTSTAYIYTVMVFAMVWWSKYSRKTILVITILTSSSFIIFGLILWPLLAFYQKLRLLEFINPEKYPTATTLYIKERMSQAGWFGNSMNKETIVDAHTNFVFVSFTYHYGWLFGIALVVLHSLFASRIVVVLRKIKDPYGKLLLIGAIALYTIQFVSNIGMSLGYFPMISMSLPFISYGLMPILLNAFLIGVVLSVYRRKDLTSSRFSHIESGEI</sequence>
<dbReference type="InterPro" id="IPR001182">
    <property type="entry name" value="FtsW/RodA"/>
</dbReference>
<feature type="transmembrane region" description="Helical" evidence="6">
    <location>
        <begin position="195"/>
        <end position="212"/>
    </location>
</feature>
<keyword evidence="8" id="KW-1185">Reference proteome</keyword>
<dbReference type="PANTHER" id="PTHR30474">
    <property type="entry name" value="CELL CYCLE PROTEIN"/>
    <property type="match status" value="1"/>
</dbReference>